<dbReference type="Gene3D" id="1.10.8.60">
    <property type="match status" value="1"/>
</dbReference>
<dbReference type="PROSITE" id="PS50112">
    <property type="entry name" value="PAS"/>
    <property type="match status" value="1"/>
</dbReference>
<evidence type="ECO:0000256" key="2">
    <source>
        <dbReference type="ARBA" id="ARBA00022840"/>
    </source>
</evidence>
<dbReference type="InterPro" id="IPR035965">
    <property type="entry name" value="PAS-like_dom_sf"/>
</dbReference>
<dbReference type="SMART" id="SM00382">
    <property type="entry name" value="AAA"/>
    <property type="match status" value="1"/>
</dbReference>
<sequence>MNRLPEPGPRPRVWAIGISRLRDLFRDIASEYIERADLRIVSRGYEDAANEIAAAGANRPDVVVAAGSNGTYLKARIDVPVVLVMPTGFDVMHALARARRDASSSVALVTYGETPPEVRRFVAAYGIDVVFASYQSAQDAETCVLDLRDRGVGTIVGPGLVTDLAARAGLAAVFLYSRASVQAAFDNALDVAQATWREGVRRQRLDNVLQHLRDGVVALDAAGRVEAINQRLANVLGIDPTVCTGRRFADLAPDVAATVRDMAVFGPDGQGESLETVRGSSYVLHRGPIVDKGVMTGTVLTFQESRAVERLDRTLRSRQRAPQFVARYRLDDLVGESPAMQRARQLALRYAVSDATVLIRGESGTGKEMVAQGLHRASGRREFPFVAINCGAFPEALLESELFGYEEGAFTGARRGGKAGLIEAAHRGTLFLDEIGEMPLSLQSRLLRVLQEREVIRLGATEPTRVDVRIVAATHRALTDAIETGEFRADLYYRLNILNIALPPLRERTADIMPLAAELLLAAARREARLAPRVSRLADAAAILAPAREPLCRHSWPGNVRELQNVIERAAVELADSADAADSANATLTREVLHAIAPELFDNEPAEPEAADAGSSAPTSAALSLRERSRRVEADEIRAALDACHGDRDQVCAMLGISKTTLWRKLNAGAKPSSPETAPVARRSGRKVQ</sequence>
<dbReference type="Pfam" id="PF06506">
    <property type="entry name" value="PrpR_N"/>
    <property type="match status" value="1"/>
</dbReference>
<dbReference type="PANTHER" id="PTHR32071:SF81">
    <property type="entry name" value="PROPIONATE CATABOLISM OPERON REGULATORY PROTEIN"/>
    <property type="match status" value="1"/>
</dbReference>
<feature type="region of interest" description="Disordered" evidence="5">
    <location>
        <begin position="666"/>
        <end position="689"/>
    </location>
</feature>
<dbReference type="InterPro" id="IPR025944">
    <property type="entry name" value="Sigma_54_int_dom_CS"/>
</dbReference>
<dbReference type="InterPro" id="IPR013656">
    <property type="entry name" value="PAS_4"/>
</dbReference>
<keyword evidence="4" id="KW-0804">Transcription</keyword>
<dbReference type="NCBIfam" id="TIGR02329">
    <property type="entry name" value="propionate_PrpR"/>
    <property type="match status" value="1"/>
</dbReference>
<dbReference type="InterPro" id="IPR003593">
    <property type="entry name" value="AAA+_ATPase"/>
</dbReference>
<feature type="domain" description="PAS" evidence="7">
    <location>
        <begin position="201"/>
        <end position="246"/>
    </location>
</feature>
<dbReference type="EMBL" id="CP139965">
    <property type="protein sequence ID" value="WQD77713.1"/>
    <property type="molecule type" value="Genomic_DNA"/>
</dbReference>
<evidence type="ECO:0000313" key="8">
    <source>
        <dbReference type="EMBL" id="WQD77713.1"/>
    </source>
</evidence>
<dbReference type="SUPFAM" id="SSF46689">
    <property type="entry name" value="Homeodomain-like"/>
    <property type="match status" value="1"/>
</dbReference>
<dbReference type="PROSITE" id="PS00675">
    <property type="entry name" value="SIGMA54_INTERACT_1"/>
    <property type="match status" value="1"/>
</dbReference>
<dbReference type="SUPFAM" id="SSF159800">
    <property type="entry name" value="PrpR receptor domain-like"/>
    <property type="match status" value="1"/>
</dbReference>
<dbReference type="InterPro" id="IPR010524">
    <property type="entry name" value="Sig_transdc_resp-reg_PrpR_N"/>
</dbReference>
<keyword evidence="2" id="KW-0067">ATP-binding</keyword>
<dbReference type="InterPro" id="IPR000014">
    <property type="entry name" value="PAS"/>
</dbReference>
<keyword evidence="3" id="KW-0805">Transcription regulation</keyword>
<dbReference type="InterPro" id="IPR002078">
    <property type="entry name" value="Sigma_54_int"/>
</dbReference>
<dbReference type="PROSITE" id="PS00688">
    <property type="entry name" value="SIGMA54_INTERACT_3"/>
    <property type="match status" value="1"/>
</dbReference>
<name>A0ABZ0WK36_9BURK</name>
<accession>A0ABZ0WK36</accession>
<evidence type="ECO:0000256" key="4">
    <source>
        <dbReference type="ARBA" id="ARBA00023163"/>
    </source>
</evidence>
<protein>
    <submittedName>
        <fullName evidence="8">Propionate catabolism operon regulatory protein PrpR</fullName>
    </submittedName>
</protein>
<dbReference type="Pfam" id="PF08448">
    <property type="entry name" value="PAS_4"/>
    <property type="match status" value="1"/>
</dbReference>
<dbReference type="Gene3D" id="3.40.50.2300">
    <property type="match status" value="1"/>
</dbReference>
<feature type="compositionally biased region" description="Low complexity" evidence="5">
    <location>
        <begin position="611"/>
        <end position="624"/>
    </location>
</feature>
<dbReference type="SUPFAM" id="SSF52540">
    <property type="entry name" value="P-loop containing nucleoside triphosphate hydrolases"/>
    <property type="match status" value="1"/>
</dbReference>
<dbReference type="Pfam" id="PF25601">
    <property type="entry name" value="AAA_lid_14"/>
    <property type="match status" value="1"/>
</dbReference>
<keyword evidence="1" id="KW-0547">Nucleotide-binding</keyword>
<feature type="region of interest" description="Disordered" evidence="5">
    <location>
        <begin position="606"/>
        <end position="628"/>
    </location>
</feature>
<dbReference type="PROSITE" id="PS50045">
    <property type="entry name" value="SIGMA54_INTERACT_4"/>
    <property type="match status" value="1"/>
</dbReference>
<dbReference type="InterPro" id="IPR058031">
    <property type="entry name" value="AAA_lid_NorR"/>
</dbReference>
<dbReference type="RefSeq" id="WP_114815006.1">
    <property type="nucleotide sequence ID" value="NZ_CP139965.1"/>
</dbReference>
<organism evidence="8 9">
    <name type="scientific">Paraburkholderia kururiensis</name>
    <dbReference type="NCBI Taxonomy" id="984307"/>
    <lineage>
        <taxon>Bacteria</taxon>
        <taxon>Pseudomonadati</taxon>
        <taxon>Pseudomonadota</taxon>
        <taxon>Betaproteobacteria</taxon>
        <taxon>Burkholderiales</taxon>
        <taxon>Burkholderiaceae</taxon>
        <taxon>Paraburkholderia</taxon>
    </lineage>
</organism>
<evidence type="ECO:0000259" key="7">
    <source>
        <dbReference type="PROSITE" id="PS50112"/>
    </source>
</evidence>
<dbReference type="PANTHER" id="PTHR32071">
    <property type="entry name" value="TRANSCRIPTIONAL REGULATORY PROTEIN"/>
    <property type="match status" value="1"/>
</dbReference>
<evidence type="ECO:0000259" key="6">
    <source>
        <dbReference type="PROSITE" id="PS50045"/>
    </source>
</evidence>
<dbReference type="CDD" id="cd00009">
    <property type="entry name" value="AAA"/>
    <property type="match status" value="1"/>
</dbReference>
<dbReference type="InterPro" id="IPR027417">
    <property type="entry name" value="P-loop_NTPase"/>
</dbReference>
<dbReference type="Gene3D" id="3.30.450.20">
    <property type="entry name" value="PAS domain"/>
    <property type="match status" value="1"/>
</dbReference>
<evidence type="ECO:0000256" key="3">
    <source>
        <dbReference type="ARBA" id="ARBA00023015"/>
    </source>
</evidence>
<dbReference type="InterPro" id="IPR025662">
    <property type="entry name" value="Sigma_54_int_dom_ATP-bd_1"/>
</dbReference>
<evidence type="ECO:0000256" key="5">
    <source>
        <dbReference type="SAM" id="MobiDB-lite"/>
    </source>
</evidence>
<dbReference type="Gene3D" id="1.10.10.60">
    <property type="entry name" value="Homeodomain-like"/>
    <property type="match status" value="1"/>
</dbReference>
<dbReference type="Proteomes" id="UP001325479">
    <property type="component" value="Chromosome"/>
</dbReference>
<dbReference type="Pfam" id="PF00158">
    <property type="entry name" value="Sigma54_activat"/>
    <property type="match status" value="1"/>
</dbReference>
<evidence type="ECO:0000313" key="9">
    <source>
        <dbReference type="Proteomes" id="UP001325479"/>
    </source>
</evidence>
<gene>
    <name evidence="8" type="primary">prpR</name>
    <name evidence="8" type="ORF">U0042_27340</name>
</gene>
<dbReference type="Gene3D" id="3.40.50.300">
    <property type="entry name" value="P-loop containing nucleotide triphosphate hydrolases"/>
    <property type="match status" value="1"/>
</dbReference>
<proteinExistence type="predicted"/>
<reference evidence="8 9" key="1">
    <citation type="submission" date="2023-12" db="EMBL/GenBank/DDBJ databases">
        <title>Genome sequencing and assembly of bacterial species from a model synthetic community.</title>
        <authorList>
            <person name="Hogle S.L."/>
        </authorList>
    </citation>
    <scope>NUCLEOTIDE SEQUENCE [LARGE SCALE GENOMIC DNA]</scope>
    <source>
        <strain evidence="8 9">HAMBI 2494</strain>
    </source>
</reference>
<dbReference type="SMART" id="SM00091">
    <property type="entry name" value="PAS"/>
    <property type="match status" value="1"/>
</dbReference>
<dbReference type="InterPro" id="IPR012704">
    <property type="entry name" value="Sig_transdc_resp-reg_PrpR"/>
</dbReference>
<dbReference type="SUPFAM" id="SSF55785">
    <property type="entry name" value="PYP-like sensor domain (PAS domain)"/>
    <property type="match status" value="1"/>
</dbReference>
<feature type="domain" description="Sigma-54 factor interaction" evidence="6">
    <location>
        <begin position="333"/>
        <end position="572"/>
    </location>
</feature>
<dbReference type="InterPro" id="IPR002197">
    <property type="entry name" value="HTH_Fis"/>
</dbReference>
<evidence type="ECO:0000256" key="1">
    <source>
        <dbReference type="ARBA" id="ARBA00022741"/>
    </source>
</evidence>
<keyword evidence="9" id="KW-1185">Reference proteome</keyword>
<dbReference type="InterPro" id="IPR009057">
    <property type="entry name" value="Homeodomain-like_sf"/>
</dbReference>
<dbReference type="Pfam" id="PF02954">
    <property type="entry name" value="HTH_8"/>
    <property type="match status" value="1"/>
</dbReference>